<proteinExistence type="predicted"/>
<accession>A0A239B250</accession>
<feature type="region of interest" description="Disordered" evidence="1">
    <location>
        <begin position="73"/>
        <end position="92"/>
    </location>
</feature>
<dbReference type="OrthoDB" id="3394592at2"/>
<dbReference type="Proteomes" id="UP000198415">
    <property type="component" value="Unassembled WGS sequence"/>
</dbReference>
<gene>
    <name evidence="2" type="ORF">SAMN06264365_108250</name>
</gene>
<name>A0A239B250_9ACTN</name>
<evidence type="ECO:0000313" key="2">
    <source>
        <dbReference type="EMBL" id="SNS01318.1"/>
    </source>
</evidence>
<dbReference type="EMBL" id="FZNR01000008">
    <property type="protein sequence ID" value="SNS01318.1"/>
    <property type="molecule type" value="Genomic_DNA"/>
</dbReference>
<protein>
    <submittedName>
        <fullName evidence="2">Uncharacterized protein</fullName>
    </submittedName>
</protein>
<evidence type="ECO:0000313" key="3">
    <source>
        <dbReference type="Proteomes" id="UP000198415"/>
    </source>
</evidence>
<keyword evidence="3" id="KW-1185">Reference proteome</keyword>
<dbReference type="RefSeq" id="WP_089295180.1">
    <property type="nucleotide sequence ID" value="NZ_BOMU01000050.1"/>
</dbReference>
<sequence length="92" mass="10215">MPQVVLRPGDVVHVGAEASVQFSGDRALTLRIIRLDPRVTYDGWIWLDGYVVGPAGNALQRRRIFVRQDGLRPIRSSRPSAPRNGSRIAGRP</sequence>
<organism evidence="2 3">
    <name type="scientific">Actinoplanes regularis</name>
    <dbReference type="NCBI Taxonomy" id="52697"/>
    <lineage>
        <taxon>Bacteria</taxon>
        <taxon>Bacillati</taxon>
        <taxon>Actinomycetota</taxon>
        <taxon>Actinomycetes</taxon>
        <taxon>Micromonosporales</taxon>
        <taxon>Micromonosporaceae</taxon>
        <taxon>Actinoplanes</taxon>
    </lineage>
</organism>
<dbReference type="AlphaFoldDB" id="A0A239B250"/>
<feature type="compositionally biased region" description="Low complexity" evidence="1">
    <location>
        <begin position="73"/>
        <end position="83"/>
    </location>
</feature>
<evidence type="ECO:0000256" key="1">
    <source>
        <dbReference type="SAM" id="MobiDB-lite"/>
    </source>
</evidence>
<reference evidence="2 3" key="1">
    <citation type="submission" date="2017-06" db="EMBL/GenBank/DDBJ databases">
        <authorList>
            <person name="Kim H.J."/>
            <person name="Triplett B.A."/>
        </authorList>
    </citation>
    <scope>NUCLEOTIDE SEQUENCE [LARGE SCALE GENOMIC DNA]</scope>
    <source>
        <strain evidence="2 3">DSM 43151</strain>
    </source>
</reference>